<keyword evidence="1" id="KW-0812">Transmembrane</keyword>
<dbReference type="PANTHER" id="PTHR30015:SF6">
    <property type="entry name" value="SLL1429 PROTEIN"/>
    <property type="match status" value="1"/>
</dbReference>
<evidence type="ECO:0000259" key="2">
    <source>
        <dbReference type="Pfam" id="PF04471"/>
    </source>
</evidence>
<organism evidence="3 4">
    <name type="scientific">Jutongia hominis</name>
    <dbReference type="NCBI Taxonomy" id="2763664"/>
    <lineage>
        <taxon>Bacteria</taxon>
        <taxon>Bacillati</taxon>
        <taxon>Bacillota</taxon>
        <taxon>Clostridia</taxon>
        <taxon>Lachnospirales</taxon>
        <taxon>Lachnospiraceae</taxon>
        <taxon>Jutongia</taxon>
    </lineage>
</organism>
<gene>
    <name evidence="3" type="ORF">H8700_02815</name>
</gene>
<keyword evidence="1" id="KW-1133">Transmembrane helix</keyword>
<dbReference type="SUPFAM" id="SSF52980">
    <property type="entry name" value="Restriction endonuclease-like"/>
    <property type="match status" value="1"/>
</dbReference>
<dbReference type="Pfam" id="PF04471">
    <property type="entry name" value="Mrr_cat"/>
    <property type="match status" value="1"/>
</dbReference>
<dbReference type="InterPro" id="IPR011335">
    <property type="entry name" value="Restrct_endonuc-II-like"/>
</dbReference>
<dbReference type="InterPro" id="IPR011856">
    <property type="entry name" value="tRNA_endonuc-like_dom_sf"/>
</dbReference>
<dbReference type="RefSeq" id="WP_249302930.1">
    <property type="nucleotide sequence ID" value="NZ_JACRSW010000009.1"/>
</dbReference>
<evidence type="ECO:0000313" key="3">
    <source>
        <dbReference type="EMBL" id="MBC8556644.1"/>
    </source>
</evidence>
<dbReference type="Proteomes" id="UP000637513">
    <property type="component" value="Unassembled WGS sequence"/>
</dbReference>
<keyword evidence="3" id="KW-0255">Endonuclease</keyword>
<keyword evidence="3" id="KW-0378">Hydrolase</keyword>
<dbReference type="Gene3D" id="3.40.1350.10">
    <property type="match status" value="1"/>
</dbReference>
<keyword evidence="3" id="KW-0540">Nuclease</keyword>
<reference evidence="3 4" key="1">
    <citation type="submission" date="2020-08" db="EMBL/GenBank/DDBJ databases">
        <title>Genome public.</title>
        <authorList>
            <person name="Liu C."/>
            <person name="Sun Q."/>
        </authorList>
    </citation>
    <scope>NUCLEOTIDE SEQUENCE [LARGE SCALE GENOMIC DNA]</scope>
    <source>
        <strain evidence="3 4">BX3</strain>
    </source>
</reference>
<accession>A0ABR7MSK4</accession>
<dbReference type="EMBL" id="JACRSW010000009">
    <property type="protein sequence ID" value="MBC8556644.1"/>
    <property type="molecule type" value="Genomic_DNA"/>
</dbReference>
<dbReference type="InterPro" id="IPR007560">
    <property type="entry name" value="Restrct_endonuc_IV_Mrr"/>
</dbReference>
<proteinExistence type="predicted"/>
<dbReference type="InterPro" id="IPR052906">
    <property type="entry name" value="Type_IV_Methyl-Rstrct_Enzyme"/>
</dbReference>
<dbReference type="GO" id="GO:0004519">
    <property type="term" value="F:endonuclease activity"/>
    <property type="evidence" value="ECO:0007669"/>
    <property type="project" value="UniProtKB-KW"/>
</dbReference>
<comment type="caution">
    <text evidence="3">The sequence shown here is derived from an EMBL/GenBank/DDBJ whole genome shotgun (WGS) entry which is preliminary data.</text>
</comment>
<name>A0ABR7MSK4_9FIRM</name>
<keyword evidence="4" id="KW-1185">Reference proteome</keyword>
<evidence type="ECO:0000256" key="1">
    <source>
        <dbReference type="SAM" id="Phobius"/>
    </source>
</evidence>
<feature type="transmembrane region" description="Helical" evidence="1">
    <location>
        <begin position="21"/>
        <end position="40"/>
    </location>
</feature>
<protein>
    <submittedName>
        <fullName evidence="3">Restriction endonuclease</fullName>
    </submittedName>
</protein>
<keyword evidence="1" id="KW-0472">Membrane</keyword>
<evidence type="ECO:0000313" key="4">
    <source>
        <dbReference type="Proteomes" id="UP000637513"/>
    </source>
</evidence>
<feature type="domain" description="Restriction endonuclease type IV Mrr" evidence="2">
    <location>
        <begin position="87"/>
        <end position="197"/>
    </location>
</feature>
<feature type="transmembrane region" description="Helical" evidence="1">
    <location>
        <begin position="46"/>
        <end position="65"/>
    </location>
</feature>
<dbReference type="PANTHER" id="PTHR30015">
    <property type="entry name" value="MRR RESTRICTION SYSTEM PROTEIN"/>
    <property type="match status" value="1"/>
</dbReference>
<sequence>MNDYVYEFTRKRKRHMLFRRCFYGSLILIALLLAVGILQYSHHHDYPFVAAVFGIWILLTLYFCYKIYLTRMYHGGFQKGYLKVGELDDLDGLAFEELACEILLANGFDSVENTKASGDFGVDILASKEGMTYAVQCKCYHDKVGLEAVQEVYAGRDYYECHVAVVLTNQAFTPAAIKLADKIGVVLWDRNTLRDLL</sequence>